<evidence type="ECO:0000313" key="3">
    <source>
        <dbReference type="Proteomes" id="UP000007350"/>
    </source>
</evidence>
<evidence type="ECO:0000313" key="2">
    <source>
        <dbReference type="EMBL" id="EKF32945.1"/>
    </source>
</evidence>
<gene>
    <name evidence="2" type="ORF">MOQ_003195</name>
</gene>
<evidence type="ECO:0000256" key="1">
    <source>
        <dbReference type="SAM" id="MobiDB-lite"/>
    </source>
</evidence>
<sequence length="234" mass="26204">MILPEREYTSVSSRSSTTTSFPSSTARTGGIKKPSAAPAAAARARTTRAVEGAGGKMSDEDKLLEDEIYRNRFERLPREKIDDFFGVSAGIDGLIVKPLRPEMFPPMERFARRKGILATVPSLVWPSFRILLLVPDTNDVETLAGRSVTWLGIGVHTDLALSGDVLHRDGNGKPLPKERACVRSDMPTRPGNQYIYIYRRGGVFQNNRENRKKKKSKTKRIQIGSFQANKYMYK</sequence>
<proteinExistence type="predicted"/>
<name>K2N0L0_TRYCR</name>
<accession>K2N0L0</accession>
<dbReference type="EMBL" id="AHKC01009512">
    <property type="protein sequence ID" value="EKF32945.1"/>
    <property type="molecule type" value="Genomic_DNA"/>
</dbReference>
<comment type="caution">
    <text evidence="2">The sequence shown here is derived from an EMBL/GenBank/DDBJ whole genome shotgun (WGS) entry which is preliminary data.</text>
</comment>
<keyword evidence="3" id="KW-1185">Reference proteome</keyword>
<reference evidence="2 3" key="1">
    <citation type="journal article" date="2012" name="BMC Genomics">
        <title>Comparative genomic analysis of human infective Trypanosoma cruzi lineages with the bat-restricted subspecies T. cruzi marinkellei.</title>
        <authorList>
            <person name="Franzen O."/>
            <person name="Talavera-Lopez C."/>
            <person name="Ochaya S."/>
            <person name="Butler C.E."/>
            <person name="Messenger L.A."/>
            <person name="Lewis M.D."/>
            <person name="Llewellyn M.S."/>
            <person name="Marinkelle C.J."/>
            <person name="Tyler K.M."/>
            <person name="Miles M.A."/>
            <person name="Andersson B."/>
        </authorList>
    </citation>
    <scope>NUCLEOTIDE SEQUENCE [LARGE SCALE GENOMIC DNA]</scope>
    <source>
        <strain evidence="2 3">B7</strain>
    </source>
</reference>
<feature type="compositionally biased region" description="Low complexity" evidence="1">
    <location>
        <begin position="9"/>
        <end position="28"/>
    </location>
</feature>
<dbReference type="Proteomes" id="UP000007350">
    <property type="component" value="Unassembled WGS sequence"/>
</dbReference>
<protein>
    <submittedName>
        <fullName evidence="2">Uncharacterized protein</fullName>
    </submittedName>
</protein>
<organism evidence="2 3">
    <name type="scientific">Trypanosoma cruzi marinkellei</name>
    <dbReference type="NCBI Taxonomy" id="85056"/>
    <lineage>
        <taxon>Eukaryota</taxon>
        <taxon>Discoba</taxon>
        <taxon>Euglenozoa</taxon>
        <taxon>Kinetoplastea</taxon>
        <taxon>Metakinetoplastina</taxon>
        <taxon>Trypanosomatida</taxon>
        <taxon>Trypanosomatidae</taxon>
        <taxon>Trypanosoma</taxon>
        <taxon>Schizotrypanum</taxon>
    </lineage>
</organism>
<feature type="compositionally biased region" description="Low complexity" evidence="1">
    <location>
        <begin position="36"/>
        <end position="49"/>
    </location>
</feature>
<feature type="region of interest" description="Disordered" evidence="1">
    <location>
        <begin position="1"/>
        <end position="57"/>
    </location>
</feature>
<dbReference type="AlphaFoldDB" id="K2N0L0"/>